<keyword evidence="3" id="KW-1185">Reference proteome</keyword>
<feature type="region of interest" description="Disordered" evidence="1">
    <location>
        <begin position="28"/>
        <end position="74"/>
    </location>
</feature>
<sequence>MVSHSNAQDADEPLAEINITPLVDVICTGRDSSGHGANADRIAADQSSKAARNSVGRRVTSQDFALPHDPNSAG</sequence>
<comment type="caution">
    <text evidence="2">The sequence shown here is derived from an EMBL/GenBank/DDBJ whole genome shotgun (WGS) entry which is preliminary data.</text>
</comment>
<dbReference type="EMBL" id="JAQQEZ010000022">
    <property type="protein sequence ID" value="MFM0004711.1"/>
    <property type="molecule type" value="Genomic_DNA"/>
</dbReference>
<dbReference type="Proteomes" id="UP001629230">
    <property type="component" value="Unassembled WGS sequence"/>
</dbReference>
<reference evidence="2 3" key="1">
    <citation type="journal article" date="2024" name="Chem. Sci.">
        <title>Discovery of megapolipeptins by genome mining of a Burkholderiales bacteria collection.</title>
        <authorList>
            <person name="Paulo B.S."/>
            <person name="Recchia M.J.J."/>
            <person name="Lee S."/>
            <person name="Fergusson C.H."/>
            <person name="Romanowski S.B."/>
            <person name="Hernandez A."/>
            <person name="Krull N."/>
            <person name="Liu D.Y."/>
            <person name="Cavanagh H."/>
            <person name="Bos A."/>
            <person name="Gray C.A."/>
            <person name="Murphy B.T."/>
            <person name="Linington R.G."/>
            <person name="Eustaquio A.S."/>
        </authorList>
    </citation>
    <scope>NUCLEOTIDE SEQUENCE [LARGE SCALE GENOMIC DNA]</scope>
    <source>
        <strain evidence="2 3">RL17-350-BIC-A</strain>
    </source>
</reference>
<proteinExistence type="predicted"/>
<evidence type="ECO:0000313" key="3">
    <source>
        <dbReference type="Proteomes" id="UP001629230"/>
    </source>
</evidence>
<accession>A0ABW9AY91</accession>
<evidence type="ECO:0000256" key="1">
    <source>
        <dbReference type="SAM" id="MobiDB-lite"/>
    </source>
</evidence>
<organism evidence="2 3">
    <name type="scientific">Paraburkholderia dipogonis</name>
    <dbReference type="NCBI Taxonomy" id="1211383"/>
    <lineage>
        <taxon>Bacteria</taxon>
        <taxon>Pseudomonadati</taxon>
        <taxon>Pseudomonadota</taxon>
        <taxon>Betaproteobacteria</taxon>
        <taxon>Burkholderiales</taxon>
        <taxon>Burkholderiaceae</taxon>
        <taxon>Paraburkholderia</taxon>
    </lineage>
</organism>
<dbReference type="RefSeq" id="WP_408179546.1">
    <property type="nucleotide sequence ID" value="NZ_JAQQEZ010000022.1"/>
</dbReference>
<gene>
    <name evidence="2" type="ORF">PQR57_27250</name>
</gene>
<name>A0ABW9AY91_9BURK</name>
<protein>
    <submittedName>
        <fullName evidence="2">Uncharacterized protein</fullName>
    </submittedName>
</protein>
<evidence type="ECO:0000313" key="2">
    <source>
        <dbReference type="EMBL" id="MFM0004711.1"/>
    </source>
</evidence>